<proteinExistence type="predicted"/>
<comment type="caution">
    <text evidence="2">The sequence shown here is derived from an EMBL/GenBank/DDBJ whole genome shotgun (WGS) entry which is preliminary data.</text>
</comment>
<evidence type="ECO:0000313" key="3">
    <source>
        <dbReference type="Proteomes" id="UP000499080"/>
    </source>
</evidence>
<gene>
    <name evidence="2" type="ORF">AVEN_245784_1</name>
</gene>
<evidence type="ECO:0000256" key="1">
    <source>
        <dbReference type="SAM" id="MobiDB-lite"/>
    </source>
</evidence>
<evidence type="ECO:0000313" key="2">
    <source>
        <dbReference type="EMBL" id="GBM62522.1"/>
    </source>
</evidence>
<dbReference type="EMBL" id="BGPR01180981">
    <property type="protein sequence ID" value="GBM62522.1"/>
    <property type="molecule type" value="Genomic_DNA"/>
</dbReference>
<dbReference type="AlphaFoldDB" id="A0A4Y2HB43"/>
<organism evidence="2 3">
    <name type="scientific">Araneus ventricosus</name>
    <name type="common">Orbweaver spider</name>
    <name type="synonym">Epeira ventricosa</name>
    <dbReference type="NCBI Taxonomy" id="182803"/>
    <lineage>
        <taxon>Eukaryota</taxon>
        <taxon>Metazoa</taxon>
        <taxon>Ecdysozoa</taxon>
        <taxon>Arthropoda</taxon>
        <taxon>Chelicerata</taxon>
        <taxon>Arachnida</taxon>
        <taxon>Araneae</taxon>
        <taxon>Araneomorphae</taxon>
        <taxon>Entelegynae</taxon>
        <taxon>Araneoidea</taxon>
        <taxon>Araneidae</taxon>
        <taxon>Araneus</taxon>
    </lineage>
</organism>
<sequence>MAISQTRRLPPQEEHSFPISFSLSPKPFVHSETGCPGPYGESDAESESLT</sequence>
<protein>
    <submittedName>
        <fullName evidence="2">Uncharacterized protein</fullName>
    </submittedName>
</protein>
<reference evidence="2 3" key="1">
    <citation type="journal article" date="2019" name="Sci. Rep.">
        <title>Orb-weaving spider Araneus ventricosus genome elucidates the spidroin gene catalogue.</title>
        <authorList>
            <person name="Kono N."/>
            <person name="Nakamura H."/>
            <person name="Ohtoshi R."/>
            <person name="Moran D.A.P."/>
            <person name="Shinohara A."/>
            <person name="Yoshida Y."/>
            <person name="Fujiwara M."/>
            <person name="Mori M."/>
            <person name="Tomita M."/>
            <person name="Arakawa K."/>
        </authorList>
    </citation>
    <scope>NUCLEOTIDE SEQUENCE [LARGE SCALE GENOMIC DNA]</scope>
</reference>
<feature type="non-terminal residue" evidence="2">
    <location>
        <position position="50"/>
    </location>
</feature>
<name>A0A4Y2HB43_ARAVE</name>
<feature type="region of interest" description="Disordered" evidence="1">
    <location>
        <begin position="1"/>
        <end position="50"/>
    </location>
</feature>
<keyword evidence="3" id="KW-1185">Reference proteome</keyword>
<accession>A0A4Y2HB43</accession>
<dbReference type="Proteomes" id="UP000499080">
    <property type="component" value="Unassembled WGS sequence"/>
</dbReference>